<gene>
    <name evidence="6" type="ORF">EU555_26130</name>
</gene>
<evidence type="ECO:0000256" key="2">
    <source>
        <dbReference type="ARBA" id="ARBA00022801"/>
    </source>
</evidence>
<dbReference type="CDD" id="cd07402">
    <property type="entry name" value="MPP_GpdQ"/>
    <property type="match status" value="1"/>
</dbReference>
<dbReference type="InterPro" id="IPR029052">
    <property type="entry name" value="Metallo-depent_PP-like"/>
</dbReference>
<organism evidence="6 7">
    <name type="scientific">Methylobacterium nonmethylotrophicum</name>
    <dbReference type="NCBI Taxonomy" id="1141884"/>
    <lineage>
        <taxon>Bacteria</taxon>
        <taxon>Pseudomonadati</taxon>
        <taxon>Pseudomonadota</taxon>
        <taxon>Alphaproteobacteria</taxon>
        <taxon>Hyphomicrobiales</taxon>
        <taxon>Methylobacteriaceae</taxon>
        <taxon>Methylobacterium</taxon>
    </lineage>
</organism>
<keyword evidence="1" id="KW-0479">Metal-binding</keyword>
<accession>A0A4Z0NK67</accession>
<keyword evidence="7" id="KW-1185">Reference proteome</keyword>
<dbReference type="SUPFAM" id="SSF56300">
    <property type="entry name" value="Metallo-dependent phosphatases"/>
    <property type="match status" value="1"/>
</dbReference>
<dbReference type="InterPro" id="IPR026575">
    <property type="entry name" value="GpdQ/CpdA-like"/>
</dbReference>
<keyword evidence="2" id="KW-0378">Hydrolase</keyword>
<reference evidence="6 7" key="1">
    <citation type="submission" date="2019-04" db="EMBL/GenBank/DDBJ databases">
        <authorList>
            <person name="Feng G."/>
            <person name="Zhu H."/>
        </authorList>
    </citation>
    <scope>NUCLEOTIDE SEQUENCE [LARGE SCALE GENOMIC DNA]</scope>
    <source>
        <strain evidence="6 7">6HR-1</strain>
    </source>
</reference>
<dbReference type="EMBL" id="SRLB01000024">
    <property type="protein sequence ID" value="TGD95883.1"/>
    <property type="molecule type" value="Genomic_DNA"/>
</dbReference>
<name>A0A4Z0NK67_9HYPH</name>
<dbReference type="InterPro" id="IPR042281">
    <property type="entry name" value="GpdQ_beta-strand"/>
</dbReference>
<dbReference type="AlphaFoldDB" id="A0A4Z0NK67"/>
<dbReference type="InterPro" id="IPR050884">
    <property type="entry name" value="CNP_phosphodiesterase-III"/>
</dbReference>
<sequence length="265" mass="29251">MLIAHFSDPHLRDRGKLYHGLVDSNSMFESAIRHLNNLDPQPDIVLVSGDIVDHGTEAEYENAAVILDKIRQPLLIIPGNHDDREIFRVRLPHHAIPAASGPLHFAVGDLGAVRILGLDVTVPGAHHGEMDDAACDWLETSLAEEPERPTIVMMHQPPVLSGISYIDTYRCLHGERLEQIILRYPAVERILCGHIHRFMQRRFGGTLLMTAPSTTTAIALRLGANAEPGSFIEPPAMLLHQWQPGSGLLTHLVPIGSFPGPLPFF</sequence>
<dbReference type="OrthoDB" id="651281at2"/>
<dbReference type="PANTHER" id="PTHR42988">
    <property type="entry name" value="PHOSPHOHYDROLASE"/>
    <property type="match status" value="1"/>
</dbReference>
<evidence type="ECO:0000313" key="7">
    <source>
        <dbReference type="Proteomes" id="UP000297535"/>
    </source>
</evidence>
<feature type="domain" description="Calcineurin-like phosphoesterase" evidence="5">
    <location>
        <begin position="1"/>
        <end position="197"/>
    </location>
</feature>
<keyword evidence="3" id="KW-0408">Iron</keyword>
<dbReference type="InterPro" id="IPR042283">
    <property type="entry name" value="GpdQ_catalytic"/>
</dbReference>
<dbReference type="GO" id="GO:0004112">
    <property type="term" value="F:cyclic-nucleotide phosphodiesterase activity"/>
    <property type="evidence" value="ECO:0007669"/>
    <property type="project" value="InterPro"/>
</dbReference>
<dbReference type="Pfam" id="PF00149">
    <property type="entry name" value="Metallophos"/>
    <property type="match status" value="1"/>
</dbReference>
<comment type="caution">
    <text evidence="6">The sequence shown here is derived from an EMBL/GenBank/DDBJ whole genome shotgun (WGS) entry which is preliminary data.</text>
</comment>
<dbReference type="Gene3D" id="3.60.21.40">
    <property type="entry name" value="GpdQ, catalytic alpha/beta sandwich domain"/>
    <property type="match status" value="1"/>
</dbReference>
<dbReference type="RefSeq" id="WP_135418312.1">
    <property type="nucleotide sequence ID" value="NZ_SRLB01000024.1"/>
</dbReference>
<protein>
    <submittedName>
        <fullName evidence="6">Phosphodiesterase</fullName>
    </submittedName>
</protein>
<comment type="similarity">
    <text evidence="4">Belongs to the cyclic nucleotide phosphodiesterase class-III family.</text>
</comment>
<dbReference type="GO" id="GO:0046872">
    <property type="term" value="F:metal ion binding"/>
    <property type="evidence" value="ECO:0007669"/>
    <property type="project" value="UniProtKB-KW"/>
</dbReference>
<dbReference type="PANTHER" id="PTHR42988:SF2">
    <property type="entry name" value="CYCLIC NUCLEOTIDE PHOSPHODIESTERASE CBUA0032-RELATED"/>
    <property type="match status" value="1"/>
</dbReference>
<dbReference type="InterPro" id="IPR004843">
    <property type="entry name" value="Calcineurin-like_PHP"/>
</dbReference>
<evidence type="ECO:0000313" key="6">
    <source>
        <dbReference type="EMBL" id="TGD95883.1"/>
    </source>
</evidence>
<evidence type="ECO:0000256" key="3">
    <source>
        <dbReference type="ARBA" id="ARBA00023004"/>
    </source>
</evidence>
<evidence type="ECO:0000259" key="5">
    <source>
        <dbReference type="Pfam" id="PF00149"/>
    </source>
</evidence>
<dbReference type="Proteomes" id="UP000297535">
    <property type="component" value="Unassembled WGS sequence"/>
</dbReference>
<proteinExistence type="inferred from homology"/>
<dbReference type="Gene3D" id="3.30.750.180">
    <property type="entry name" value="GpdQ, beta-strand dimerisation domain"/>
    <property type="match status" value="1"/>
</dbReference>
<evidence type="ECO:0000256" key="4">
    <source>
        <dbReference type="ARBA" id="ARBA00025742"/>
    </source>
</evidence>
<evidence type="ECO:0000256" key="1">
    <source>
        <dbReference type="ARBA" id="ARBA00022723"/>
    </source>
</evidence>